<dbReference type="Proteomes" id="UP000817854">
    <property type="component" value="Unassembled WGS sequence"/>
</dbReference>
<sequence length="205" mass="23947">MIVSKVKEVWKEITLLSTWIVSVTGALVIPLPSWYSSDKSTSFLMEFGVFIATVIAGFLILFSLKNKVIKIWMRLSILFFVLFISSYMTYYFTREAKTLPYVEKDIVIGNVLLENNPFERFKKTHGFLPDRNERMLILLGDSERAWTKKSIMSNRIQLMLFLFLCYLFSAGFIISFCNLIILYQQKYKINDEEVVDTSISEPEEH</sequence>
<evidence type="ECO:0000256" key="1">
    <source>
        <dbReference type="SAM" id="Phobius"/>
    </source>
</evidence>
<reference evidence="2 3" key="3">
    <citation type="submission" date="2020-02" db="EMBL/GenBank/DDBJ databases">
        <title>Flavobacterium profundi sp. nov., isolated from a deep-sea seamount.</title>
        <authorList>
            <person name="Zhang D.-C."/>
        </authorList>
    </citation>
    <scope>NUCLEOTIDE SEQUENCE [LARGE SCALE GENOMIC DNA]</scope>
    <source>
        <strain evidence="2 3">EC11</strain>
    </source>
</reference>
<keyword evidence="1" id="KW-0812">Transmembrane</keyword>
<organism evidence="2 3">
    <name type="scientific">Flavobacterium jejuense</name>
    <dbReference type="NCBI Taxonomy" id="1544455"/>
    <lineage>
        <taxon>Bacteria</taxon>
        <taxon>Pseudomonadati</taxon>
        <taxon>Bacteroidota</taxon>
        <taxon>Flavobacteriia</taxon>
        <taxon>Flavobacteriales</taxon>
        <taxon>Flavobacteriaceae</taxon>
        <taxon>Flavobacterium</taxon>
    </lineage>
</organism>
<protein>
    <recommendedName>
        <fullName evidence="4">DUF4199 domain-containing protein</fullName>
    </recommendedName>
</protein>
<evidence type="ECO:0008006" key="4">
    <source>
        <dbReference type="Google" id="ProtNLM"/>
    </source>
</evidence>
<name>A0ABX0IQC0_9FLAO</name>
<keyword evidence="3" id="KW-1185">Reference proteome</keyword>
<keyword evidence="1" id="KW-1133">Transmembrane helix</keyword>
<dbReference type="RefSeq" id="WP_140958802.1">
    <property type="nucleotide sequence ID" value="NZ_VEVQ02000001.1"/>
</dbReference>
<comment type="caution">
    <text evidence="2">The sequence shown here is derived from an EMBL/GenBank/DDBJ whole genome shotgun (WGS) entry which is preliminary data.</text>
</comment>
<gene>
    <name evidence="2" type="ORF">FIA58_000210</name>
</gene>
<feature type="transmembrane region" description="Helical" evidence="1">
    <location>
        <begin position="43"/>
        <end position="64"/>
    </location>
</feature>
<proteinExistence type="predicted"/>
<feature type="transmembrane region" description="Helical" evidence="1">
    <location>
        <begin position="158"/>
        <end position="183"/>
    </location>
</feature>
<reference evidence="2 3" key="2">
    <citation type="submission" date="2019-05" db="EMBL/GenBank/DDBJ databases">
        <authorList>
            <person name="Lianzixin W."/>
        </authorList>
    </citation>
    <scope>NUCLEOTIDE SEQUENCE [LARGE SCALE GENOMIC DNA]</scope>
    <source>
        <strain evidence="2 3">EC11</strain>
    </source>
</reference>
<evidence type="ECO:0000313" key="3">
    <source>
        <dbReference type="Proteomes" id="UP000817854"/>
    </source>
</evidence>
<feature type="transmembrane region" description="Helical" evidence="1">
    <location>
        <begin position="71"/>
        <end position="92"/>
    </location>
</feature>
<dbReference type="EMBL" id="VEVQ02000001">
    <property type="protein sequence ID" value="NHN24084.1"/>
    <property type="molecule type" value="Genomic_DNA"/>
</dbReference>
<reference evidence="3" key="1">
    <citation type="submission" date="2019-05" db="EMBL/GenBank/DDBJ databases">
        <title>Flavobacterium profundi sp. nov., isolated from a deep-sea seamount.</title>
        <authorList>
            <person name="Zhang D.-C."/>
        </authorList>
    </citation>
    <scope>NUCLEOTIDE SEQUENCE [LARGE SCALE GENOMIC DNA]</scope>
    <source>
        <strain evidence="3">EC11</strain>
    </source>
</reference>
<feature type="transmembrane region" description="Helical" evidence="1">
    <location>
        <begin position="12"/>
        <end position="31"/>
    </location>
</feature>
<accession>A0ABX0IQC0</accession>
<evidence type="ECO:0000313" key="2">
    <source>
        <dbReference type="EMBL" id="NHN24084.1"/>
    </source>
</evidence>
<keyword evidence="1" id="KW-0472">Membrane</keyword>